<dbReference type="PROSITE" id="PS01279">
    <property type="entry name" value="PCMT"/>
    <property type="match status" value="1"/>
</dbReference>
<dbReference type="EC" id="2.1.1.77" evidence="7"/>
<evidence type="ECO:0000256" key="1">
    <source>
        <dbReference type="ARBA" id="ARBA00004496"/>
    </source>
</evidence>
<name>A0A9D6VAY8_9BACT</name>
<comment type="subcellular location">
    <subcellularLocation>
        <location evidence="1 7">Cytoplasm</location>
    </subcellularLocation>
</comment>
<dbReference type="NCBIfam" id="TIGR00080">
    <property type="entry name" value="pimt"/>
    <property type="match status" value="1"/>
</dbReference>
<organism evidence="8 9">
    <name type="scientific">Desulfomonile tiedjei</name>
    <dbReference type="NCBI Taxonomy" id="2358"/>
    <lineage>
        <taxon>Bacteria</taxon>
        <taxon>Pseudomonadati</taxon>
        <taxon>Thermodesulfobacteriota</taxon>
        <taxon>Desulfomonilia</taxon>
        <taxon>Desulfomonilales</taxon>
        <taxon>Desulfomonilaceae</taxon>
        <taxon>Desulfomonile</taxon>
    </lineage>
</organism>
<proteinExistence type="inferred from homology"/>
<keyword evidence="6 7" id="KW-0949">S-adenosyl-L-methionine</keyword>
<evidence type="ECO:0000256" key="4">
    <source>
        <dbReference type="ARBA" id="ARBA00022603"/>
    </source>
</evidence>
<feature type="active site" evidence="7">
    <location>
        <position position="55"/>
    </location>
</feature>
<dbReference type="GO" id="GO:0032259">
    <property type="term" value="P:methylation"/>
    <property type="evidence" value="ECO:0007669"/>
    <property type="project" value="UniProtKB-KW"/>
</dbReference>
<dbReference type="NCBIfam" id="NF001453">
    <property type="entry name" value="PRK00312.1"/>
    <property type="match status" value="1"/>
</dbReference>
<evidence type="ECO:0000313" key="9">
    <source>
        <dbReference type="Proteomes" id="UP000807825"/>
    </source>
</evidence>
<evidence type="ECO:0000256" key="3">
    <source>
        <dbReference type="ARBA" id="ARBA00022490"/>
    </source>
</evidence>
<evidence type="ECO:0000313" key="8">
    <source>
        <dbReference type="EMBL" id="MBI5252112.1"/>
    </source>
</evidence>
<dbReference type="PANTHER" id="PTHR11579:SF0">
    <property type="entry name" value="PROTEIN-L-ISOASPARTATE(D-ASPARTATE) O-METHYLTRANSFERASE"/>
    <property type="match status" value="1"/>
</dbReference>
<dbReference type="Proteomes" id="UP000807825">
    <property type="component" value="Unassembled WGS sequence"/>
</dbReference>
<dbReference type="EMBL" id="JACRDE010000567">
    <property type="protein sequence ID" value="MBI5252112.1"/>
    <property type="molecule type" value="Genomic_DNA"/>
</dbReference>
<accession>A0A9D6VAY8</accession>
<dbReference type="Pfam" id="PF01135">
    <property type="entry name" value="PCMT"/>
    <property type="match status" value="1"/>
</dbReference>
<dbReference type="GO" id="GO:0030091">
    <property type="term" value="P:protein repair"/>
    <property type="evidence" value="ECO:0007669"/>
    <property type="project" value="UniProtKB-UniRule"/>
</dbReference>
<sequence>MVQTQLKGFGRTTISDSSVLKAMLKVPRHYFVPDSQKPYAYQDSPLPIGFGQTISQPYIVALMTQALELTSGMSVLEVGTGSGYQAAILGEITRSVYTIEVIRQLYETASKRLRDLGYNSMVVRQGDGYYGLPELGPFDRIIVTCAALHVPPPLFEQLKPGGKMVIPVGGSFETQRLLLVTKDERGGRTSKTLELVSFVPLIRGAP</sequence>
<dbReference type="GO" id="GO:0004719">
    <property type="term" value="F:protein-L-isoaspartate (D-aspartate) O-methyltransferase activity"/>
    <property type="evidence" value="ECO:0007669"/>
    <property type="project" value="UniProtKB-UniRule"/>
</dbReference>
<evidence type="ECO:0000256" key="5">
    <source>
        <dbReference type="ARBA" id="ARBA00022679"/>
    </source>
</evidence>
<keyword evidence="4 7" id="KW-0489">Methyltransferase</keyword>
<dbReference type="HAMAP" id="MF_00090">
    <property type="entry name" value="PIMT"/>
    <property type="match status" value="1"/>
</dbReference>
<reference evidence="8" key="1">
    <citation type="submission" date="2020-07" db="EMBL/GenBank/DDBJ databases">
        <title>Huge and variable diversity of episymbiotic CPR bacteria and DPANN archaea in groundwater ecosystems.</title>
        <authorList>
            <person name="He C.Y."/>
            <person name="Keren R."/>
            <person name="Whittaker M."/>
            <person name="Farag I.F."/>
            <person name="Doudna J."/>
            <person name="Cate J.H.D."/>
            <person name="Banfield J.F."/>
        </authorList>
    </citation>
    <scope>NUCLEOTIDE SEQUENCE</scope>
    <source>
        <strain evidence="8">NC_groundwater_1664_Pr3_B-0.1um_52_9</strain>
    </source>
</reference>
<dbReference type="Gene3D" id="3.40.50.150">
    <property type="entry name" value="Vaccinia Virus protein VP39"/>
    <property type="match status" value="1"/>
</dbReference>
<dbReference type="InterPro" id="IPR029063">
    <property type="entry name" value="SAM-dependent_MTases_sf"/>
</dbReference>
<comment type="catalytic activity">
    <reaction evidence="7">
        <text>[protein]-L-isoaspartate + S-adenosyl-L-methionine = [protein]-L-isoaspartate alpha-methyl ester + S-adenosyl-L-homocysteine</text>
        <dbReference type="Rhea" id="RHEA:12705"/>
        <dbReference type="Rhea" id="RHEA-COMP:12143"/>
        <dbReference type="Rhea" id="RHEA-COMP:12144"/>
        <dbReference type="ChEBI" id="CHEBI:57856"/>
        <dbReference type="ChEBI" id="CHEBI:59789"/>
        <dbReference type="ChEBI" id="CHEBI:90596"/>
        <dbReference type="ChEBI" id="CHEBI:90598"/>
        <dbReference type="EC" id="2.1.1.77"/>
    </reaction>
</comment>
<comment type="function">
    <text evidence="7">Catalyzes the methyl esterification of L-isoaspartyl residues in peptides and proteins that result from spontaneous decomposition of normal L-aspartyl and L-asparaginyl residues. It plays a role in the repair and/or degradation of damaged proteins.</text>
</comment>
<dbReference type="CDD" id="cd02440">
    <property type="entry name" value="AdoMet_MTases"/>
    <property type="match status" value="1"/>
</dbReference>
<dbReference type="InterPro" id="IPR000682">
    <property type="entry name" value="PCMT"/>
</dbReference>
<protein>
    <recommendedName>
        <fullName evidence="7">Protein-L-isoaspartate O-methyltransferase</fullName>
        <ecNumber evidence="7">2.1.1.77</ecNumber>
    </recommendedName>
    <alternativeName>
        <fullName evidence="7">L-isoaspartyl protein carboxyl methyltransferase</fullName>
    </alternativeName>
    <alternativeName>
        <fullName evidence="7">Protein L-isoaspartyl methyltransferase</fullName>
    </alternativeName>
    <alternativeName>
        <fullName evidence="7">Protein-beta-aspartate methyltransferase</fullName>
        <shortName evidence="7">PIMT</shortName>
    </alternativeName>
</protein>
<dbReference type="FunFam" id="3.40.50.150:FF:000010">
    <property type="entry name" value="Protein-L-isoaspartate O-methyltransferase"/>
    <property type="match status" value="1"/>
</dbReference>
<comment type="caution">
    <text evidence="8">The sequence shown here is derived from an EMBL/GenBank/DDBJ whole genome shotgun (WGS) entry which is preliminary data.</text>
</comment>
<comment type="similarity">
    <text evidence="2 7">Belongs to the methyltransferase superfamily. L-isoaspartyl/D-aspartyl protein methyltransferase family.</text>
</comment>
<dbReference type="PANTHER" id="PTHR11579">
    <property type="entry name" value="PROTEIN-L-ISOASPARTATE O-METHYLTRANSFERASE"/>
    <property type="match status" value="1"/>
</dbReference>
<keyword evidence="5 7" id="KW-0808">Transferase</keyword>
<dbReference type="GO" id="GO:0005737">
    <property type="term" value="C:cytoplasm"/>
    <property type="evidence" value="ECO:0007669"/>
    <property type="project" value="UniProtKB-SubCell"/>
</dbReference>
<gene>
    <name evidence="7" type="primary">pcm</name>
    <name evidence="8" type="ORF">HY912_21670</name>
</gene>
<keyword evidence="3 7" id="KW-0963">Cytoplasm</keyword>
<evidence type="ECO:0000256" key="6">
    <source>
        <dbReference type="ARBA" id="ARBA00022691"/>
    </source>
</evidence>
<evidence type="ECO:0000256" key="2">
    <source>
        <dbReference type="ARBA" id="ARBA00005369"/>
    </source>
</evidence>
<evidence type="ECO:0000256" key="7">
    <source>
        <dbReference type="HAMAP-Rule" id="MF_00090"/>
    </source>
</evidence>
<dbReference type="AlphaFoldDB" id="A0A9D6VAY8"/>
<dbReference type="SUPFAM" id="SSF53335">
    <property type="entry name" value="S-adenosyl-L-methionine-dependent methyltransferases"/>
    <property type="match status" value="1"/>
</dbReference>